<gene>
    <name evidence="2" type="ORF">DQG23_05415</name>
</gene>
<dbReference type="Pfam" id="PF00248">
    <property type="entry name" value="Aldo_ket_red"/>
    <property type="match status" value="1"/>
</dbReference>
<evidence type="ECO:0000259" key="1">
    <source>
        <dbReference type="Pfam" id="PF00248"/>
    </source>
</evidence>
<comment type="caution">
    <text evidence="2">The sequence shown here is derived from an EMBL/GenBank/DDBJ whole genome shotgun (WGS) entry which is preliminary data.</text>
</comment>
<keyword evidence="3" id="KW-1185">Reference proteome</keyword>
<dbReference type="SUPFAM" id="SSF51430">
    <property type="entry name" value="NAD(P)-linked oxidoreductase"/>
    <property type="match status" value="1"/>
</dbReference>
<dbReference type="PANTHER" id="PTHR43312">
    <property type="entry name" value="D-THREO-ALDOSE 1-DEHYDROGENASE"/>
    <property type="match status" value="1"/>
</dbReference>
<dbReference type="OrthoDB" id="9773828at2"/>
<evidence type="ECO:0000313" key="3">
    <source>
        <dbReference type="Proteomes" id="UP000250369"/>
    </source>
</evidence>
<dbReference type="EMBL" id="QMFB01000002">
    <property type="protein sequence ID" value="RAV22383.1"/>
    <property type="molecule type" value="Genomic_DNA"/>
</dbReference>
<dbReference type="Gene3D" id="3.20.20.100">
    <property type="entry name" value="NADP-dependent oxidoreductase domain"/>
    <property type="match status" value="1"/>
</dbReference>
<feature type="domain" description="NADP-dependent oxidoreductase" evidence="1">
    <location>
        <begin position="12"/>
        <end position="278"/>
    </location>
</feature>
<name>A0A329MUM1_9BACL</name>
<dbReference type="InterPro" id="IPR053135">
    <property type="entry name" value="AKR2_Oxidoreductase"/>
</dbReference>
<dbReference type="AlphaFoldDB" id="A0A329MUM1"/>
<dbReference type="Proteomes" id="UP000250369">
    <property type="component" value="Unassembled WGS sequence"/>
</dbReference>
<protein>
    <recommendedName>
        <fullName evidence="1">NADP-dependent oxidoreductase domain-containing protein</fullName>
    </recommendedName>
</protein>
<dbReference type="InterPro" id="IPR036812">
    <property type="entry name" value="NAD(P)_OxRdtase_dom_sf"/>
</dbReference>
<reference evidence="2 3" key="1">
    <citation type="journal article" date="2009" name="Int. J. Syst. Evol. Microbiol.">
        <title>Paenibacillus contaminans sp. nov., isolated from a contaminated laboratory plate.</title>
        <authorList>
            <person name="Chou J.H."/>
            <person name="Lee J.H."/>
            <person name="Lin M.C."/>
            <person name="Chang P.S."/>
            <person name="Arun A.B."/>
            <person name="Young C.C."/>
            <person name="Chen W.M."/>
        </authorList>
    </citation>
    <scope>NUCLEOTIDE SEQUENCE [LARGE SCALE GENOMIC DNA]</scope>
    <source>
        <strain evidence="2 3">CKOBP-6</strain>
    </source>
</reference>
<accession>A0A329MUM1</accession>
<proteinExistence type="predicted"/>
<organism evidence="2 3">
    <name type="scientific">Paenibacillus contaminans</name>
    <dbReference type="NCBI Taxonomy" id="450362"/>
    <lineage>
        <taxon>Bacteria</taxon>
        <taxon>Bacillati</taxon>
        <taxon>Bacillota</taxon>
        <taxon>Bacilli</taxon>
        <taxon>Bacillales</taxon>
        <taxon>Paenibacillaceae</taxon>
        <taxon>Paenibacillus</taxon>
    </lineage>
</organism>
<evidence type="ECO:0000313" key="2">
    <source>
        <dbReference type="EMBL" id="RAV22383.1"/>
    </source>
</evidence>
<sequence>MAIDNTGIVPSKLTLGTVQLGMPYGIHNRNGMPSEESSFELLREAWDGGVLSYDTASAYGQSETLLGRFFEDKRPLIITKISMHPEAGATPEWIERDMREKIESSLERLRVSSLPVLMLHNTDVMEHYGEPITAAFRTMVREGLIGKAGISISHNTQEEYAMMWNYLKDETYEAIQIPMNVLDHRPIRNGCLGMLSEAGKTVFVRSVFLQGLIYMNAEDLPDNLLEARGPIAALRELSERYAFPLAQLAVSFIRDMPGVHSLIVGAETKEQVRENMALIGGPPIPDRLRAEIMELFRDVPERVITPNRWK</sequence>
<dbReference type="RefSeq" id="WP_113029790.1">
    <property type="nucleotide sequence ID" value="NZ_QMFB01000002.1"/>
</dbReference>
<dbReference type="CDD" id="cd19097">
    <property type="entry name" value="AKR_unchar"/>
    <property type="match status" value="1"/>
</dbReference>
<dbReference type="InterPro" id="IPR023210">
    <property type="entry name" value="NADP_OxRdtase_dom"/>
</dbReference>
<dbReference type="PANTHER" id="PTHR43312:SF1">
    <property type="entry name" value="NADP-DEPENDENT OXIDOREDUCTASE DOMAIN-CONTAINING PROTEIN"/>
    <property type="match status" value="1"/>
</dbReference>